<feature type="domain" description="RING-type" evidence="11">
    <location>
        <begin position="47"/>
        <end position="95"/>
    </location>
</feature>
<evidence type="ECO:0000256" key="1">
    <source>
        <dbReference type="ARBA" id="ARBA00009273"/>
    </source>
</evidence>
<dbReference type="AlphaFoldDB" id="A0AA39I503"/>
<evidence type="ECO:0000256" key="6">
    <source>
        <dbReference type="ARBA" id="ARBA00022776"/>
    </source>
</evidence>
<organism evidence="12 13">
    <name type="scientific">Steinernema hermaphroditum</name>
    <dbReference type="NCBI Taxonomy" id="289476"/>
    <lineage>
        <taxon>Eukaryota</taxon>
        <taxon>Metazoa</taxon>
        <taxon>Ecdysozoa</taxon>
        <taxon>Nematoda</taxon>
        <taxon>Chromadorea</taxon>
        <taxon>Rhabditida</taxon>
        <taxon>Tylenchina</taxon>
        <taxon>Panagrolaimomorpha</taxon>
        <taxon>Strongyloidoidea</taxon>
        <taxon>Steinernematidae</taxon>
        <taxon>Steinernema</taxon>
    </lineage>
</organism>
<evidence type="ECO:0000256" key="4">
    <source>
        <dbReference type="ARBA" id="ARBA00022723"/>
    </source>
</evidence>
<evidence type="ECO:0000256" key="3">
    <source>
        <dbReference type="ARBA" id="ARBA00022618"/>
    </source>
</evidence>
<dbReference type="GO" id="GO:0005680">
    <property type="term" value="C:anaphase-promoting complex"/>
    <property type="evidence" value="ECO:0007669"/>
    <property type="project" value="InterPro"/>
</dbReference>
<comment type="similarity">
    <text evidence="1">Belongs to the RING-box family.</text>
</comment>
<evidence type="ECO:0000313" key="12">
    <source>
        <dbReference type="EMBL" id="KAK0417937.1"/>
    </source>
</evidence>
<reference evidence="12" key="1">
    <citation type="submission" date="2023-06" db="EMBL/GenBank/DDBJ databases">
        <title>Genomic analysis of the entomopathogenic nematode Steinernema hermaphroditum.</title>
        <authorList>
            <person name="Schwarz E.M."/>
            <person name="Heppert J.K."/>
            <person name="Baniya A."/>
            <person name="Schwartz H.T."/>
            <person name="Tan C.-H."/>
            <person name="Antoshechkin I."/>
            <person name="Sternberg P.W."/>
            <person name="Goodrich-Blair H."/>
            <person name="Dillman A.R."/>
        </authorList>
    </citation>
    <scope>NUCLEOTIDE SEQUENCE</scope>
    <source>
        <strain evidence="12">PS9179</strain>
        <tissue evidence="12">Whole animal</tissue>
    </source>
</reference>
<protein>
    <recommendedName>
        <fullName evidence="2">Anaphase-promoting complex subunit 11</fullName>
    </recommendedName>
</protein>
<evidence type="ECO:0000256" key="9">
    <source>
        <dbReference type="ARBA" id="ARBA00023306"/>
    </source>
</evidence>
<dbReference type="EMBL" id="JAUCMV010000002">
    <property type="protein sequence ID" value="KAK0417937.1"/>
    <property type="molecule type" value="Genomic_DNA"/>
</dbReference>
<proteinExistence type="inferred from homology"/>
<accession>A0AA39I503</accession>
<evidence type="ECO:0000259" key="11">
    <source>
        <dbReference type="PROSITE" id="PS50089"/>
    </source>
</evidence>
<keyword evidence="5 10" id="KW-0863">Zinc-finger</keyword>
<keyword evidence="13" id="KW-1185">Reference proteome</keyword>
<dbReference type="PROSITE" id="PS50089">
    <property type="entry name" value="ZF_RING_2"/>
    <property type="match status" value="1"/>
</dbReference>
<dbReference type="GO" id="GO:0061630">
    <property type="term" value="F:ubiquitin protein ligase activity"/>
    <property type="evidence" value="ECO:0007669"/>
    <property type="project" value="InterPro"/>
</dbReference>
<dbReference type="GO" id="GO:0008270">
    <property type="term" value="F:zinc ion binding"/>
    <property type="evidence" value="ECO:0007669"/>
    <property type="project" value="UniProtKB-KW"/>
</dbReference>
<dbReference type="InterPro" id="IPR051031">
    <property type="entry name" value="RING-box_E3_Ubiquitin_Ligase"/>
</dbReference>
<keyword evidence="9" id="KW-0131">Cell cycle</keyword>
<evidence type="ECO:0000256" key="10">
    <source>
        <dbReference type="PROSITE-ProRule" id="PRU00175"/>
    </source>
</evidence>
<dbReference type="Gene3D" id="3.30.40.10">
    <property type="entry name" value="Zinc/RING finger domain, C3HC4 (zinc finger)"/>
    <property type="match status" value="1"/>
</dbReference>
<comment type="caution">
    <text evidence="12">The sequence shown here is derived from an EMBL/GenBank/DDBJ whole genome shotgun (WGS) entry which is preliminary data.</text>
</comment>
<evidence type="ECO:0000256" key="8">
    <source>
        <dbReference type="ARBA" id="ARBA00022833"/>
    </source>
</evidence>
<dbReference type="SUPFAM" id="SSF57850">
    <property type="entry name" value="RING/U-box"/>
    <property type="match status" value="1"/>
</dbReference>
<evidence type="ECO:0000313" key="13">
    <source>
        <dbReference type="Proteomes" id="UP001175271"/>
    </source>
</evidence>
<evidence type="ECO:0000256" key="7">
    <source>
        <dbReference type="ARBA" id="ARBA00022786"/>
    </source>
</evidence>
<keyword evidence="4" id="KW-0479">Metal-binding</keyword>
<dbReference type="PANTHER" id="PTHR11210">
    <property type="entry name" value="RING BOX"/>
    <property type="match status" value="1"/>
</dbReference>
<dbReference type="GO" id="GO:0051301">
    <property type="term" value="P:cell division"/>
    <property type="evidence" value="ECO:0007669"/>
    <property type="project" value="UniProtKB-KW"/>
</dbReference>
<name>A0AA39I503_9BILA</name>
<dbReference type="InterPro" id="IPR013083">
    <property type="entry name" value="Znf_RING/FYVE/PHD"/>
</dbReference>
<sequence length="102" mass="11729">MEPYELPSNTALKIKVRRVVVTAKWKWVGTTDDDSCGICRMPFDACCVDCKVPGDECPVVSGVCTHMFHIHCIERWTDSQQNNSTEVRARCPLCRQPWEFKH</sequence>
<dbReference type="GO" id="GO:0031145">
    <property type="term" value="P:anaphase-promoting complex-dependent catabolic process"/>
    <property type="evidence" value="ECO:0007669"/>
    <property type="project" value="InterPro"/>
</dbReference>
<keyword evidence="8" id="KW-0862">Zinc</keyword>
<dbReference type="InterPro" id="IPR024991">
    <property type="entry name" value="RING-H2_APC11"/>
</dbReference>
<dbReference type="Proteomes" id="UP001175271">
    <property type="component" value="Unassembled WGS sequence"/>
</dbReference>
<keyword evidence="6" id="KW-0498">Mitosis</keyword>
<evidence type="ECO:0000256" key="5">
    <source>
        <dbReference type="ARBA" id="ARBA00022771"/>
    </source>
</evidence>
<dbReference type="Pfam" id="PF12861">
    <property type="entry name" value="zf-ANAPC11"/>
    <property type="match status" value="1"/>
</dbReference>
<dbReference type="InterPro" id="IPR001841">
    <property type="entry name" value="Znf_RING"/>
</dbReference>
<gene>
    <name evidence="12" type="ORF">QR680_013288</name>
</gene>
<dbReference type="CDD" id="cd16456">
    <property type="entry name" value="RING-H2_APC11"/>
    <property type="match status" value="1"/>
</dbReference>
<keyword evidence="3" id="KW-0132">Cell division</keyword>
<evidence type="ECO:0000256" key="2">
    <source>
        <dbReference type="ARBA" id="ARBA00013928"/>
    </source>
</evidence>
<keyword evidence="7" id="KW-0833">Ubl conjugation pathway</keyword>
<dbReference type="GO" id="GO:0097602">
    <property type="term" value="F:cullin family protein binding"/>
    <property type="evidence" value="ECO:0007669"/>
    <property type="project" value="InterPro"/>
</dbReference>